<proteinExistence type="predicted"/>
<protein>
    <submittedName>
        <fullName evidence="1">Uncharacterized protein</fullName>
    </submittedName>
</protein>
<name>A0A1H4B4S8_9ACTO</name>
<dbReference type="Proteomes" id="UP000199288">
    <property type="component" value="Unassembled WGS sequence"/>
</dbReference>
<dbReference type="EMBL" id="FNQV01000009">
    <property type="protein sequence ID" value="SEA43034.1"/>
    <property type="molecule type" value="Genomic_DNA"/>
</dbReference>
<dbReference type="AlphaFoldDB" id="A0A1H4B4S8"/>
<accession>A0A1H4B4S8</accession>
<evidence type="ECO:0000313" key="1">
    <source>
        <dbReference type="EMBL" id="SEA43034.1"/>
    </source>
</evidence>
<gene>
    <name evidence="1" type="ORF">SAMN02910418_01565</name>
</gene>
<reference evidence="2" key="1">
    <citation type="submission" date="2016-10" db="EMBL/GenBank/DDBJ databases">
        <authorList>
            <person name="Varghese N."/>
            <person name="Submissions S."/>
        </authorList>
    </citation>
    <scope>NUCLEOTIDE SEQUENCE [LARGE SCALE GENOMIC DNA]</scope>
    <source>
        <strain evidence="2">KPR-1</strain>
    </source>
</reference>
<keyword evidence="2" id="KW-1185">Reference proteome</keyword>
<organism evidence="1 2">
    <name type="scientific">Bowdeniella nasicola</name>
    <dbReference type="NCBI Taxonomy" id="208480"/>
    <lineage>
        <taxon>Bacteria</taxon>
        <taxon>Bacillati</taxon>
        <taxon>Actinomycetota</taxon>
        <taxon>Actinomycetes</taxon>
        <taxon>Actinomycetales</taxon>
        <taxon>Actinomycetaceae</taxon>
        <taxon>Bowdeniella</taxon>
    </lineage>
</organism>
<evidence type="ECO:0000313" key="2">
    <source>
        <dbReference type="Proteomes" id="UP000199288"/>
    </source>
</evidence>
<dbReference type="RefSeq" id="WP_261977069.1">
    <property type="nucleotide sequence ID" value="NZ_FNQV01000009.1"/>
</dbReference>
<sequence length="44" mass="5243">MSNKGYTYYRLDLKDGTTVNISPVLFRIDSPWDHYLRTFARAEM</sequence>